<dbReference type="CDD" id="cd08948">
    <property type="entry name" value="5beta-POR_like_SDR_a"/>
    <property type="match status" value="1"/>
</dbReference>
<dbReference type="PANTHER" id="PTHR32487">
    <property type="entry name" value="3-OXO-DELTA(4,5)-STEROID 5-BETA-REDUCTASE"/>
    <property type="match status" value="1"/>
</dbReference>
<evidence type="ECO:0000313" key="2">
    <source>
        <dbReference type="EMBL" id="ORM70304.1"/>
    </source>
</evidence>
<dbReference type="RefSeq" id="WP_084934086.1">
    <property type="nucleotide sequence ID" value="NZ_MLFR01000005.1"/>
</dbReference>
<name>A0A1X1D116_9GAMM</name>
<accession>A0A1X1D116</accession>
<organism evidence="2 3">
    <name type="scientific">Pantoea rwandensis</name>
    <dbReference type="NCBI Taxonomy" id="1076550"/>
    <lineage>
        <taxon>Bacteria</taxon>
        <taxon>Pseudomonadati</taxon>
        <taxon>Pseudomonadota</taxon>
        <taxon>Gammaproteobacteria</taxon>
        <taxon>Enterobacterales</taxon>
        <taxon>Erwiniaceae</taxon>
        <taxon>Pantoea</taxon>
    </lineage>
</organism>
<dbReference type="EMBL" id="MLFR01000005">
    <property type="protein sequence ID" value="ORM70304.1"/>
    <property type="molecule type" value="Genomic_DNA"/>
</dbReference>
<protein>
    <submittedName>
        <fullName evidence="2">NAD-dependent dehydratase</fullName>
    </submittedName>
</protein>
<evidence type="ECO:0000313" key="3">
    <source>
        <dbReference type="Proteomes" id="UP000193558"/>
    </source>
</evidence>
<dbReference type="InterPro" id="IPR055222">
    <property type="entry name" value="PRISE-like_Rossmann-fold"/>
</dbReference>
<dbReference type="PANTHER" id="PTHR32487:SF0">
    <property type="entry name" value="3-OXO-DELTA(4,5)-STEROID 5-BETA-REDUCTASE"/>
    <property type="match status" value="1"/>
</dbReference>
<proteinExistence type="predicted"/>
<reference evidence="2 3" key="1">
    <citation type="journal article" date="2017" name="Antonie Van Leeuwenhoek">
        <title>Phylogenomic resolution of the bacterial genus Pantoea and its relationship with Erwinia and Tatumella.</title>
        <authorList>
            <person name="Palmer M."/>
            <person name="Steenkamp E.T."/>
            <person name="Coetzee M.P."/>
            <person name="Chan W.Y."/>
            <person name="van Zyl E."/>
            <person name="De Maayer P."/>
            <person name="Coutinho T.A."/>
            <person name="Blom J."/>
            <person name="Smits T.H."/>
            <person name="Duffy B."/>
            <person name="Venter S.N."/>
        </authorList>
    </citation>
    <scope>NUCLEOTIDE SEQUENCE [LARGE SCALE GENOMIC DNA]</scope>
    <source>
        <strain evidence="2 3">LMG 26275</strain>
    </source>
</reference>
<feature type="domain" description="PRISE-like Rossmann-fold" evidence="1">
    <location>
        <begin position="60"/>
        <end position="295"/>
    </location>
</feature>
<dbReference type="AlphaFoldDB" id="A0A1X1D116"/>
<dbReference type="InterPro" id="IPR036291">
    <property type="entry name" value="NAD(P)-bd_dom_sf"/>
</dbReference>
<gene>
    <name evidence="2" type="ORF">HA51_08345</name>
</gene>
<comment type="caution">
    <text evidence="2">The sequence shown here is derived from an EMBL/GenBank/DDBJ whole genome shotgun (WGS) entry which is preliminary data.</text>
</comment>
<dbReference type="SUPFAM" id="SSF51735">
    <property type="entry name" value="NAD(P)-binding Rossmann-fold domains"/>
    <property type="match status" value="1"/>
</dbReference>
<sequence length="348" mass="39046">MRKTVIVAGAVGVIGRGVLGHFEDQDVDLIALSRREPDFVTRAKHLPVDLTDRHSCEALLAQVPAATHLIFAAYQEKPTPAKQVEVNLLMLKNLVEVLEEKAPHLQHVTLMQGGKAYGAHIGPFPSPAKESDARHMPPNFYYDQEDFLREQSEGKSWSWTALRPEAVIGMAVGNPMNLLMAIAVYGTMAKAQGVPMSFPGSKEAYEVLYQVTDTRILASAIDWAGETASCHGEVFNITNGDYFRWSRVWPRIAEFFEIPVGEPFPLSLEEMMADKGPLWEKLTKEHGLKAYSYENVVSWKFGDFILKNTFDNITSTIKARQHGFNDCTDTEEMFIDRLNALREQGFIP</sequence>
<dbReference type="Gene3D" id="3.40.50.720">
    <property type="entry name" value="NAD(P)-binding Rossmann-like Domain"/>
    <property type="match status" value="1"/>
</dbReference>
<dbReference type="Proteomes" id="UP000193558">
    <property type="component" value="Unassembled WGS sequence"/>
</dbReference>
<evidence type="ECO:0000259" key="1">
    <source>
        <dbReference type="Pfam" id="PF22917"/>
    </source>
</evidence>
<dbReference type="Pfam" id="PF22917">
    <property type="entry name" value="PRISE"/>
    <property type="match status" value="1"/>
</dbReference>
<dbReference type="OrthoDB" id="4392084at2"/>